<dbReference type="GO" id="GO:0016829">
    <property type="term" value="F:lyase activity"/>
    <property type="evidence" value="ECO:0007669"/>
    <property type="project" value="UniProtKB-KW"/>
</dbReference>
<dbReference type="InterPro" id="IPR025975">
    <property type="entry name" value="Polysacc_lyase"/>
</dbReference>
<reference evidence="4" key="1">
    <citation type="journal article" date="2019" name="Int. J. Syst. Evol. Microbiol.">
        <title>The Global Catalogue of Microorganisms (GCM) 10K type strain sequencing project: providing services to taxonomists for standard genome sequencing and annotation.</title>
        <authorList>
            <consortium name="The Broad Institute Genomics Platform"/>
            <consortium name="The Broad Institute Genome Sequencing Center for Infectious Disease"/>
            <person name="Wu L."/>
            <person name="Ma J."/>
        </authorList>
    </citation>
    <scope>NUCLEOTIDE SEQUENCE [LARGE SCALE GENOMIC DNA]</scope>
    <source>
        <strain evidence="4">CGMCC 4.7466</strain>
    </source>
</reference>
<proteinExistence type="predicted"/>
<protein>
    <submittedName>
        <fullName evidence="3">Polysaccharide lyase</fullName>
    </submittedName>
</protein>
<dbReference type="PROSITE" id="PS51257">
    <property type="entry name" value="PROKAR_LIPOPROTEIN"/>
    <property type="match status" value="1"/>
</dbReference>
<feature type="compositionally biased region" description="Low complexity" evidence="1">
    <location>
        <begin position="283"/>
        <end position="298"/>
    </location>
</feature>
<keyword evidence="4" id="KW-1185">Reference proteome</keyword>
<evidence type="ECO:0000256" key="2">
    <source>
        <dbReference type="SAM" id="SignalP"/>
    </source>
</evidence>
<dbReference type="Gene3D" id="2.60.120.200">
    <property type="match status" value="1"/>
</dbReference>
<keyword evidence="2" id="KW-0732">Signal</keyword>
<dbReference type="EMBL" id="JBHSJJ010000007">
    <property type="protein sequence ID" value="MFC4872911.1"/>
    <property type="molecule type" value="Genomic_DNA"/>
</dbReference>
<feature type="signal peptide" evidence="2">
    <location>
        <begin position="1"/>
        <end position="22"/>
    </location>
</feature>
<feature type="region of interest" description="Disordered" evidence="1">
    <location>
        <begin position="269"/>
        <end position="356"/>
    </location>
</feature>
<name>A0ABV9T2J1_9BACT</name>
<feature type="chain" id="PRO_5047264498" evidence="2">
    <location>
        <begin position="23"/>
        <end position="356"/>
    </location>
</feature>
<dbReference type="Pfam" id="PF14099">
    <property type="entry name" value="Polysacc_lyase"/>
    <property type="match status" value="1"/>
</dbReference>
<dbReference type="RefSeq" id="WP_377065489.1">
    <property type="nucleotide sequence ID" value="NZ_JBHSJJ010000007.1"/>
</dbReference>
<keyword evidence="3" id="KW-0456">Lyase</keyword>
<sequence>MKKHQKITNLFMCSILISGFFACDLTQQEEPIAEESPLLLATATSSSFIFYDDFESGEPLEDAHGHELGADHSLTSVSKPGYSGEKAARFELRDNDPIVKGSRRAEVTIVKGEDGHIEKDTWYSFDLYVPKDYVDEDDDEVINQWHQSGNASASIRIKNGRFLWRYYINGQREDFDLGSIKKESWNSFVIHMIHSYGSDGLTEVWLNDEKLLDRKGRNINDDDLPKWKIGIYKSKWADEKTTTSRRVLYYDNVKVGDSRTDYELMAYNETNEGSEEQDDDTTSDSGNNDSGSSGGDSDSGSDDSSGDNGDSSGDSSSDEDEDNNDDSSEVDNDDSGSDDDQRRRPRRNRWKRNHRW</sequence>
<organism evidence="3 4">
    <name type="scientific">Negadavirga shengliensis</name>
    <dbReference type="NCBI Taxonomy" id="1389218"/>
    <lineage>
        <taxon>Bacteria</taxon>
        <taxon>Pseudomonadati</taxon>
        <taxon>Bacteroidota</taxon>
        <taxon>Cytophagia</taxon>
        <taxon>Cytophagales</taxon>
        <taxon>Cyclobacteriaceae</taxon>
        <taxon>Negadavirga</taxon>
    </lineage>
</organism>
<evidence type="ECO:0000256" key="1">
    <source>
        <dbReference type="SAM" id="MobiDB-lite"/>
    </source>
</evidence>
<feature type="compositionally biased region" description="Acidic residues" evidence="1">
    <location>
        <begin position="316"/>
        <end position="338"/>
    </location>
</feature>
<gene>
    <name evidence="3" type="ORF">ACFPFU_14535</name>
</gene>
<dbReference type="Proteomes" id="UP001595818">
    <property type="component" value="Unassembled WGS sequence"/>
</dbReference>
<evidence type="ECO:0000313" key="4">
    <source>
        <dbReference type="Proteomes" id="UP001595818"/>
    </source>
</evidence>
<feature type="compositionally biased region" description="Basic residues" evidence="1">
    <location>
        <begin position="343"/>
        <end position="356"/>
    </location>
</feature>
<feature type="compositionally biased region" description="Low complexity" evidence="1">
    <location>
        <begin position="306"/>
        <end position="315"/>
    </location>
</feature>
<comment type="caution">
    <text evidence="3">The sequence shown here is derived from an EMBL/GenBank/DDBJ whole genome shotgun (WGS) entry which is preliminary data.</text>
</comment>
<accession>A0ABV9T2J1</accession>
<feature type="compositionally biased region" description="Acidic residues" evidence="1">
    <location>
        <begin position="272"/>
        <end position="282"/>
    </location>
</feature>
<evidence type="ECO:0000313" key="3">
    <source>
        <dbReference type="EMBL" id="MFC4872911.1"/>
    </source>
</evidence>